<dbReference type="EMBL" id="LAZR01061664">
    <property type="protein sequence ID" value="KKK63128.1"/>
    <property type="molecule type" value="Genomic_DNA"/>
</dbReference>
<comment type="caution">
    <text evidence="1">The sequence shown here is derived from an EMBL/GenBank/DDBJ whole genome shotgun (WGS) entry which is preliminary data.</text>
</comment>
<gene>
    <name evidence="1" type="ORF">LCGC14_2997440</name>
</gene>
<dbReference type="AlphaFoldDB" id="A0A0F8X2I1"/>
<reference evidence="1" key="1">
    <citation type="journal article" date="2015" name="Nature">
        <title>Complex archaea that bridge the gap between prokaryotes and eukaryotes.</title>
        <authorList>
            <person name="Spang A."/>
            <person name="Saw J.H."/>
            <person name="Jorgensen S.L."/>
            <person name="Zaremba-Niedzwiedzka K."/>
            <person name="Martijn J."/>
            <person name="Lind A.E."/>
            <person name="van Eijk R."/>
            <person name="Schleper C."/>
            <person name="Guy L."/>
            <person name="Ettema T.J."/>
        </authorList>
    </citation>
    <scope>NUCLEOTIDE SEQUENCE</scope>
</reference>
<organism evidence="1">
    <name type="scientific">marine sediment metagenome</name>
    <dbReference type="NCBI Taxonomy" id="412755"/>
    <lineage>
        <taxon>unclassified sequences</taxon>
        <taxon>metagenomes</taxon>
        <taxon>ecological metagenomes</taxon>
    </lineage>
</organism>
<sequence length="70" mass="7723">MTDQEIIQLLKDTGHLEFPMGSASIYPVESQSLDDGSVALAISSYQDFMLFELDRLCLAHHSRPARPDGG</sequence>
<accession>A0A0F8X2I1</accession>
<evidence type="ECO:0000313" key="1">
    <source>
        <dbReference type="EMBL" id="KKK63128.1"/>
    </source>
</evidence>
<protein>
    <submittedName>
        <fullName evidence="1">Uncharacterized protein</fullName>
    </submittedName>
</protein>
<name>A0A0F8X2I1_9ZZZZ</name>
<proteinExistence type="predicted"/>